<evidence type="ECO:0000313" key="2">
    <source>
        <dbReference type="EMBL" id="KAJ8876115.1"/>
    </source>
</evidence>
<name>A0ABQ9GVQ5_9NEOP</name>
<organism evidence="2 3">
    <name type="scientific">Dryococelus australis</name>
    <dbReference type="NCBI Taxonomy" id="614101"/>
    <lineage>
        <taxon>Eukaryota</taxon>
        <taxon>Metazoa</taxon>
        <taxon>Ecdysozoa</taxon>
        <taxon>Arthropoda</taxon>
        <taxon>Hexapoda</taxon>
        <taxon>Insecta</taxon>
        <taxon>Pterygota</taxon>
        <taxon>Neoptera</taxon>
        <taxon>Polyneoptera</taxon>
        <taxon>Phasmatodea</taxon>
        <taxon>Verophasmatodea</taxon>
        <taxon>Anareolatae</taxon>
        <taxon>Phasmatidae</taxon>
        <taxon>Eurycanthinae</taxon>
        <taxon>Dryococelus</taxon>
    </lineage>
</organism>
<accession>A0ABQ9GVQ5</accession>
<sequence>MGSLSSGLSGPAIWFDAAPPSPSAQRHPPLINSHHRSFSETLQQPNGGGDHTDRVPSSYPYPRLGSGDPGVDSMQQGFWRTTPQSDEGERDAYRVVG</sequence>
<protein>
    <submittedName>
        <fullName evidence="2">Uncharacterized protein</fullName>
    </submittedName>
</protein>
<evidence type="ECO:0000256" key="1">
    <source>
        <dbReference type="SAM" id="MobiDB-lite"/>
    </source>
</evidence>
<proteinExistence type="predicted"/>
<comment type="caution">
    <text evidence="2">The sequence shown here is derived from an EMBL/GenBank/DDBJ whole genome shotgun (WGS) entry which is preliminary data.</text>
</comment>
<reference evidence="2 3" key="1">
    <citation type="submission" date="2023-02" db="EMBL/GenBank/DDBJ databases">
        <title>LHISI_Scaffold_Assembly.</title>
        <authorList>
            <person name="Stuart O.P."/>
            <person name="Cleave R."/>
            <person name="Magrath M.J.L."/>
            <person name="Mikheyev A.S."/>
        </authorList>
    </citation>
    <scope>NUCLEOTIDE SEQUENCE [LARGE SCALE GENOMIC DNA]</scope>
    <source>
        <strain evidence="2">Daus_M_001</strain>
        <tissue evidence="2">Leg muscle</tissue>
    </source>
</reference>
<feature type="compositionally biased region" description="Polar residues" evidence="1">
    <location>
        <begin position="73"/>
        <end position="85"/>
    </location>
</feature>
<dbReference type="EMBL" id="JARBHB010000009">
    <property type="protein sequence ID" value="KAJ8876115.1"/>
    <property type="molecule type" value="Genomic_DNA"/>
</dbReference>
<feature type="region of interest" description="Disordered" evidence="1">
    <location>
        <begin position="1"/>
        <end position="97"/>
    </location>
</feature>
<keyword evidence="3" id="KW-1185">Reference proteome</keyword>
<evidence type="ECO:0000313" key="3">
    <source>
        <dbReference type="Proteomes" id="UP001159363"/>
    </source>
</evidence>
<dbReference type="Proteomes" id="UP001159363">
    <property type="component" value="Chromosome 8"/>
</dbReference>
<gene>
    <name evidence="2" type="ORF">PR048_024024</name>
</gene>